<comment type="caution">
    <text evidence="1">The sequence shown here is derived from an EMBL/GenBank/DDBJ whole genome shotgun (WGS) entry which is preliminary data.</text>
</comment>
<gene>
    <name evidence="1" type="ORF">XBO1_1940038</name>
</gene>
<dbReference type="AlphaFoldDB" id="A0A077NTJ1"/>
<reference evidence="1" key="1">
    <citation type="submission" date="2013-07" db="EMBL/GenBank/DDBJ databases">
        <title>Sub-species coevolution in mutualistic symbiosis.</title>
        <authorList>
            <person name="Murfin K."/>
            <person name="Klassen J."/>
            <person name="Lee M."/>
            <person name="Forst S."/>
            <person name="Stock P."/>
            <person name="Goodrich-Blair H."/>
        </authorList>
    </citation>
    <scope>NUCLEOTIDE SEQUENCE [LARGE SCALE GENOMIC DNA]</scope>
    <source>
        <strain evidence="1">Oregonense</strain>
    </source>
</reference>
<accession>A0A077NTJ1</accession>
<dbReference type="HOGENOM" id="CLU_3278888_0_0_6"/>
<protein>
    <submittedName>
        <fullName evidence="1">Uncharacterized protein</fullName>
    </submittedName>
</protein>
<proteinExistence type="predicted"/>
<sequence>MRSFSLIVMESSLKSSFELTLKLILLQLISVDIYDALIEKP</sequence>
<organism evidence="1 2">
    <name type="scientific">Xenorhabdus bovienii str. oregonense</name>
    <dbReference type="NCBI Taxonomy" id="1398202"/>
    <lineage>
        <taxon>Bacteria</taxon>
        <taxon>Pseudomonadati</taxon>
        <taxon>Pseudomonadota</taxon>
        <taxon>Gammaproteobacteria</taxon>
        <taxon>Enterobacterales</taxon>
        <taxon>Morganellaceae</taxon>
        <taxon>Xenorhabdus</taxon>
    </lineage>
</organism>
<name>A0A077NTJ1_XENBV</name>
<evidence type="ECO:0000313" key="1">
    <source>
        <dbReference type="EMBL" id="CDH05522.1"/>
    </source>
</evidence>
<dbReference type="Proteomes" id="UP000028483">
    <property type="component" value="Unassembled WGS sequence"/>
</dbReference>
<evidence type="ECO:0000313" key="2">
    <source>
        <dbReference type="Proteomes" id="UP000028483"/>
    </source>
</evidence>
<dbReference type="EMBL" id="CBSX010000106">
    <property type="protein sequence ID" value="CDH05522.1"/>
    <property type="molecule type" value="Genomic_DNA"/>
</dbReference>